<dbReference type="Gene3D" id="2.60.40.1120">
    <property type="entry name" value="Carboxypeptidase-like, regulatory domain"/>
    <property type="match status" value="1"/>
</dbReference>
<comment type="similarity">
    <text evidence="7">Belongs to the TonB-dependent receptor family.</text>
</comment>
<keyword evidence="4 7" id="KW-0812">Transmembrane</keyword>
<evidence type="ECO:0000313" key="10">
    <source>
        <dbReference type="EMBL" id="MCW0481804.1"/>
    </source>
</evidence>
<keyword evidence="3 7" id="KW-1134">Transmembrane beta strand</keyword>
<evidence type="ECO:0000256" key="8">
    <source>
        <dbReference type="SAM" id="SignalP"/>
    </source>
</evidence>
<dbReference type="InterPro" id="IPR011662">
    <property type="entry name" value="Secretin/TonB_short_N"/>
</dbReference>
<keyword evidence="6 7" id="KW-0998">Cell outer membrane</keyword>
<dbReference type="SUPFAM" id="SSF56935">
    <property type="entry name" value="Porins"/>
    <property type="match status" value="1"/>
</dbReference>
<comment type="subcellular location">
    <subcellularLocation>
        <location evidence="1 7">Cell outer membrane</location>
        <topology evidence="1 7">Multi-pass membrane protein</topology>
    </subcellularLocation>
</comment>
<dbReference type="InterPro" id="IPR039426">
    <property type="entry name" value="TonB-dep_rcpt-like"/>
</dbReference>
<keyword evidence="11" id="KW-1185">Reference proteome</keyword>
<evidence type="ECO:0000256" key="5">
    <source>
        <dbReference type="ARBA" id="ARBA00023136"/>
    </source>
</evidence>
<dbReference type="Pfam" id="PF07660">
    <property type="entry name" value="STN"/>
    <property type="match status" value="1"/>
</dbReference>
<sequence>MKLTIVILFLGLMQVSASVYSQATKFSFDLNNRQIIDVLKEIEESSEFRFFFQDEQVDVSRRVSVNVENGTIDELLQEMFAKQNISYKIFNDKMILLTADQAKEATRIQQQRITVTGKVTDEAGQSMPGVTVVIDGTQTGTITDVNGNYTLTNVDSNAILSFSFVGMKSQQVPVAGKTNISVTLESAFEEVDEVVIVGYGTQKMKNVTGAVSTVNPQEITDLPVGNLGAALQGTVTGLNVSGGQTRPGVAATLTIRSPFTLSKDGGTTSPIYVIDDFVADETAFNNLDPNEIESISVLKDAAAAIYGARSSQGAVLVKTKRGKEGAPRISVSSQFTFNDETSRAKMLSAYDYGVFYNRYMGPSGKNKTSNPTYDFFQADELETMRDLNYDWLEDAWTSSGSMKHNVNLSGGSKNATYFAGISYFTQDGNLSSLDYERWNYRAGADIKVSSNLKVALQVSGDYGEKKQTFNKIGGEVDENDYSTLLTTPYYVPAYVNVYDENGMPTGEQLPTMRYGPLNNRTDNDIIRYNFFEIERLGDTKHNKPTNMRLNTTVEYDFGWSKALKGLKLKMAYSKGISTNLYNQNGSQYTAYYFTERSGSGRHLYEGDIAGSAKTYTVKNGNRLLRDGVRSDSYQLNLYAIYERSFGKHNISALYSWEKSEAETETVRYYKDDVLSFTNGQSNTATGSPDGQTTRTESGLMSYIGRFNYSYADKYLFEFLIRSDASTKFAPVNYWGTFPSFSAGWVISEENFFEGVSWIDFLKIRGSIGFLGKDNTKAWLWRQRYTYQNNKGAVFGTSTSSNIGWGLKMEAAPNYNATWDKSTKYNLGIDSKYLDNKLSFSIDGYFDRNTEMLTQRDALVPVTVGGNLAAENYDAIDAYGIEISVGWKDKIGSDASYFVKLNTGWSDTRYRKKDWPAIIGYNDQYPDGPVDRGKWGYDCLGMFRTQADIDAYVADYNITSVFNNNVDNLKPGMLYYRDVRGEQNEDGSYAGPDGIIDDKDMIQLSKKSGNPYGFSLNFGGNWKGLSLTAQIAASWGGFSELPGTAKYVNEKRADYTNVPVFWNDMFSLPVLDADGAEIPGTGNVDGKYPNMYQSTFNSVTSNFWQIDSFNMHLRNVTLGYNLPKSLLNKLNIDGCRFSLTGMNLISFHNPYPEKFMDTFSNYGAYPTLRSVTLGVNLSF</sequence>
<dbReference type="Gene3D" id="2.40.170.20">
    <property type="entry name" value="TonB-dependent receptor, beta-barrel domain"/>
    <property type="match status" value="1"/>
</dbReference>
<dbReference type="InterPro" id="IPR023996">
    <property type="entry name" value="TonB-dep_OMP_SusC/RagA"/>
</dbReference>
<protein>
    <submittedName>
        <fullName evidence="10">TonB-dependent receptor</fullName>
    </submittedName>
</protein>
<evidence type="ECO:0000256" key="3">
    <source>
        <dbReference type="ARBA" id="ARBA00022452"/>
    </source>
</evidence>
<comment type="caution">
    <text evidence="10">The sequence shown here is derived from an EMBL/GenBank/DDBJ whole genome shotgun (WGS) entry which is preliminary data.</text>
</comment>
<dbReference type="Gene3D" id="2.170.130.10">
    <property type="entry name" value="TonB-dependent receptor, plug domain"/>
    <property type="match status" value="1"/>
</dbReference>
<feature type="signal peptide" evidence="8">
    <location>
        <begin position="1"/>
        <end position="21"/>
    </location>
</feature>
<dbReference type="AlphaFoldDB" id="A0AA42C5R0"/>
<dbReference type="InterPro" id="IPR012910">
    <property type="entry name" value="Plug_dom"/>
</dbReference>
<dbReference type="InterPro" id="IPR023997">
    <property type="entry name" value="TonB-dep_OMP_SusC/RagA_CS"/>
</dbReference>
<dbReference type="Proteomes" id="UP001163821">
    <property type="component" value="Unassembled WGS sequence"/>
</dbReference>
<proteinExistence type="inferred from homology"/>
<dbReference type="InterPro" id="IPR008969">
    <property type="entry name" value="CarboxyPept-like_regulatory"/>
</dbReference>
<feature type="chain" id="PRO_5041408663" evidence="8">
    <location>
        <begin position="22"/>
        <end position="1178"/>
    </location>
</feature>
<dbReference type="FunFam" id="2.60.40.1120:FF:000003">
    <property type="entry name" value="Outer membrane protein Omp121"/>
    <property type="match status" value="1"/>
</dbReference>
<evidence type="ECO:0000259" key="9">
    <source>
        <dbReference type="SMART" id="SM00965"/>
    </source>
</evidence>
<dbReference type="NCBIfam" id="TIGR04056">
    <property type="entry name" value="OMP_RagA_SusC"/>
    <property type="match status" value="1"/>
</dbReference>
<dbReference type="InterPro" id="IPR037066">
    <property type="entry name" value="Plug_dom_sf"/>
</dbReference>
<evidence type="ECO:0000256" key="1">
    <source>
        <dbReference type="ARBA" id="ARBA00004571"/>
    </source>
</evidence>
<dbReference type="GO" id="GO:0009279">
    <property type="term" value="C:cell outer membrane"/>
    <property type="evidence" value="ECO:0007669"/>
    <property type="project" value="UniProtKB-SubCell"/>
</dbReference>
<dbReference type="RefSeq" id="WP_282590414.1">
    <property type="nucleotide sequence ID" value="NZ_JAPAAF010000003.1"/>
</dbReference>
<keyword evidence="5 7" id="KW-0472">Membrane</keyword>
<evidence type="ECO:0000313" key="11">
    <source>
        <dbReference type="Proteomes" id="UP001163821"/>
    </source>
</evidence>
<evidence type="ECO:0000256" key="4">
    <source>
        <dbReference type="ARBA" id="ARBA00022692"/>
    </source>
</evidence>
<keyword evidence="8" id="KW-0732">Signal</keyword>
<dbReference type="NCBIfam" id="TIGR04057">
    <property type="entry name" value="SusC_RagA_signa"/>
    <property type="match status" value="1"/>
</dbReference>
<feature type="domain" description="Secretin/TonB short N-terminal" evidence="9">
    <location>
        <begin position="48"/>
        <end position="100"/>
    </location>
</feature>
<dbReference type="SUPFAM" id="SSF49464">
    <property type="entry name" value="Carboxypeptidase regulatory domain-like"/>
    <property type="match status" value="1"/>
</dbReference>
<dbReference type="InterPro" id="IPR036942">
    <property type="entry name" value="Beta-barrel_TonB_sf"/>
</dbReference>
<dbReference type="SMART" id="SM00965">
    <property type="entry name" value="STN"/>
    <property type="match status" value="1"/>
</dbReference>
<evidence type="ECO:0000256" key="6">
    <source>
        <dbReference type="ARBA" id="ARBA00023237"/>
    </source>
</evidence>
<gene>
    <name evidence="10" type="ORF">N2K84_03620</name>
</gene>
<keyword evidence="2 7" id="KW-0813">Transport</keyword>
<evidence type="ECO:0000256" key="2">
    <source>
        <dbReference type="ARBA" id="ARBA00022448"/>
    </source>
</evidence>
<accession>A0AA42C5R0</accession>
<dbReference type="Pfam" id="PF07715">
    <property type="entry name" value="Plug"/>
    <property type="match status" value="1"/>
</dbReference>
<name>A0AA42C5R0_9BACT</name>
<organism evidence="10 11">
    <name type="scientific">Gaoshiqia sediminis</name>
    <dbReference type="NCBI Taxonomy" id="2986998"/>
    <lineage>
        <taxon>Bacteria</taxon>
        <taxon>Pseudomonadati</taxon>
        <taxon>Bacteroidota</taxon>
        <taxon>Bacteroidia</taxon>
        <taxon>Marinilabiliales</taxon>
        <taxon>Prolixibacteraceae</taxon>
        <taxon>Gaoshiqia</taxon>
    </lineage>
</organism>
<dbReference type="EMBL" id="JAPAAF010000003">
    <property type="protein sequence ID" value="MCW0481804.1"/>
    <property type="molecule type" value="Genomic_DNA"/>
</dbReference>
<evidence type="ECO:0000256" key="7">
    <source>
        <dbReference type="PROSITE-ProRule" id="PRU01360"/>
    </source>
</evidence>
<keyword evidence="10" id="KW-0675">Receptor</keyword>
<dbReference type="Pfam" id="PF13715">
    <property type="entry name" value="CarbopepD_reg_2"/>
    <property type="match status" value="1"/>
</dbReference>
<reference evidence="10" key="1">
    <citation type="submission" date="2022-10" db="EMBL/GenBank/DDBJ databases">
        <title>Gaoshiqiia sediminis gen. nov., sp. nov., isolated from coastal sediment.</title>
        <authorList>
            <person name="Yu W.X."/>
            <person name="Mu D.S."/>
            <person name="Du J.Z."/>
            <person name="Liang Y.Q."/>
        </authorList>
    </citation>
    <scope>NUCLEOTIDE SEQUENCE</scope>
    <source>
        <strain evidence="10">A06</strain>
    </source>
</reference>
<dbReference type="PROSITE" id="PS52016">
    <property type="entry name" value="TONB_DEPENDENT_REC_3"/>
    <property type="match status" value="1"/>
</dbReference>